<reference evidence="4 5" key="1">
    <citation type="submission" date="2020-08" db="EMBL/GenBank/DDBJ databases">
        <title>Genome sequence of Rhodobacteraceae bacterium Lw-13e.</title>
        <authorList>
            <person name="Poehlein A."/>
            <person name="Wolter L."/>
            <person name="Daniel R."/>
            <person name="Brinkhoff T."/>
        </authorList>
    </citation>
    <scope>NUCLEOTIDE SEQUENCE [LARGE SCALE GENOMIC DNA]</scope>
    <source>
        <strain evidence="4 5">Lw-13e</strain>
    </source>
</reference>
<organism evidence="4 5">
    <name type="scientific">Pseudooceanicola algae</name>
    <dbReference type="NCBI Taxonomy" id="1537215"/>
    <lineage>
        <taxon>Bacteria</taxon>
        <taxon>Pseudomonadati</taxon>
        <taxon>Pseudomonadota</taxon>
        <taxon>Alphaproteobacteria</taxon>
        <taxon>Rhodobacterales</taxon>
        <taxon>Paracoccaceae</taxon>
        <taxon>Pseudooceanicola</taxon>
    </lineage>
</organism>
<evidence type="ECO:0000313" key="5">
    <source>
        <dbReference type="Proteomes" id="UP000283786"/>
    </source>
</evidence>
<feature type="domain" description="Circularly permuted ATP-grasp type 2" evidence="3">
    <location>
        <begin position="165"/>
        <end position="542"/>
    </location>
</feature>
<proteinExistence type="predicted"/>
<sequence length="874" mass="94602">MSGETRYDPAGNPVGQAAGSCDPQGQAGDPFAAPQQGYVSGGQQFGADPMQMQQGQGADQSQTQTRSSGEPSRASARARAPDRLAALLADYRPLPGVADELMDRQGNIRPVWQPFLQQLAGLSEDDLAQSQARGSQYLRDAGVFFRHYGPEDSQEDRDWPLGHLPLLIDSAEWQRIASGLVERADLLERMMQDFYGPNTLTERGIIPAEILASNPEWLRPMVGMTPASGHHLHMLAFDIGRGPNGKWWVLGDRAQAPSGAGFALETRMATARSFGDIMGRSHVLRLAGFFRAFRDALLDLRAEGDSRVSILTPGPLNDTYFEHAYIARYLGFLLVQGEDLVIRDGRLMVNTVGGLEPVSVLWRRLDSAWLDPLELREDSQIGTPGLLGALRSGRLTMINAPGSGVLETRALMAFIPRIAREWLGRDLAIPNIATWWCGQQAARDYVARHGDRMTVDAALSTSLPFDNSAEVVIGGKRPDGSPPEAGWLERGAGTLAAQEIVSLSTAPVLVDGRLQARPMSLRVMLARTATGWQVMPGGFARTGHSAATADLSVQRGGSVSDVWVVAPQAPPDDTLLAATGSRALLPQHASLPVRAAENMFWLGRYSERVEHKIRLLRAYHLRLAESGQTGLPLTGYLADSLAAMGVAVDQTMPAGLMGDMQATMASAGRIRDRFSTDGWNALTDLARTAEKIGPRLLPGDDCARAMSVLLRKISGFSGLVHENMYHGTGWRFLALGRAIERAWSTAFMLQQSIAPEAPDGAYEIVIEAGDASMTHRHRYASTTRESVLDLLLLDEDNPRSILSQVNEILGHLAGLEDLPSPAGRPGMTRIRRAVMKLQVDLSVTEAASVDAARIAGIVAATGDFSDLLADAYLR</sequence>
<dbReference type="PROSITE" id="PS51257">
    <property type="entry name" value="PROKAR_LIPOPROTEIN"/>
    <property type="match status" value="1"/>
</dbReference>
<dbReference type="InterPro" id="IPR051680">
    <property type="entry name" value="ATP-dep_Glu-Cys_Ligase-2"/>
</dbReference>
<keyword evidence="5" id="KW-1185">Reference proteome</keyword>
<dbReference type="InterPro" id="IPR007296">
    <property type="entry name" value="DUF403"/>
</dbReference>
<accession>A0A418SJT5</accession>
<dbReference type="RefSeq" id="WP_231388557.1">
    <property type="nucleotide sequence ID" value="NZ_CP060436.1"/>
</dbReference>
<dbReference type="EMBL" id="CP060436">
    <property type="protein sequence ID" value="QPM88813.1"/>
    <property type="molecule type" value="Genomic_DNA"/>
</dbReference>
<feature type="domain" description="DUF403" evidence="2">
    <location>
        <begin position="592"/>
        <end position="873"/>
    </location>
</feature>
<dbReference type="Gene3D" id="3.40.50.11290">
    <property type="match status" value="1"/>
</dbReference>
<dbReference type="Pfam" id="PF04168">
    <property type="entry name" value="Alpha-E"/>
    <property type="match status" value="1"/>
</dbReference>
<feature type="compositionally biased region" description="Low complexity" evidence="1">
    <location>
        <begin position="47"/>
        <end position="79"/>
    </location>
</feature>
<feature type="region of interest" description="Disordered" evidence="1">
    <location>
        <begin position="1"/>
        <end position="79"/>
    </location>
</feature>
<evidence type="ECO:0000256" key="1">
    <source>
        <dbReference type="SAM" id="MobiDB-lite"/>
    </source>
</evidence>
<dbReference type="PANTHER" id="PTHR34595:SF2">
    <property type="entry name" value="BLR2978 PROTEIN"/>
    <property type="match status" value="1"/>
</dbReference>
<name>A0A418SJT5_9RHOB</name>
<dbReference type="SUPFAM" id="SSF56059">
    <property type="entry name" value="Glutathione synthetase ATP-binding domain-like"/>
    <property type="match status" value="1"/>
</dbReference>
<dbReference type="InterPro" id="IPR025841">
    <property type="entry name" value="CP_ATPgrasp_2"/>
</dbReference>
<dbReference type="AlphaFoldDB" id="A0A418SJT5"/>
<evidence type="ECO:0000313" key="4">
    <source>
        <dbReference type="EMBL" id="QPM88813.1"/>
    </source>
</evidence>
<dbReference type="PANTHER" id="PTHR34595">
    <property type="entry name" value="BLR5612 PROTEIN"/>
    <property type="match status" value="1"/>
</dbReference>
<protein>
    <submittedName>
        <fullName evidence="4">Uncharacterized protein</fullName>
    </submittedName>
</protein>
<dbReference type="Pfam" id="PF14403">
    <property type="entry name" value="CP_ATPgrasp_2"/>
    <property type="match status" value="1"/>
</dbReference>
<evidence type="ECO:0000259" key="3">
    <source>
        <dbReference type="Pfam" id="PF14403"/>
    </source>
</evidence>
<gene>
    <name evidence="4" type="ORF">PSAL_000150</name>
</gene>
<dbReference type="KEGG" id="palw:PSAL_000150"/>
<evidence type="ECO:0000259" key="2">
    <source>
        <dbReference type="Pfam" id="PF04168"/>
    </source>
</evidence>
<dbReference type="Proteomes" id="UP000283786">
    <property type="component" value="Chromosome"/>
</dbReference>